<proteinExistence type="predicted"/>
<organism evidence="1 2">
    <name type="scientific">Salix dunnii</name>
    <dbReference type="NCBI Taxonomy" id="1413687"/>
    <lineage>
        <taxon>Eukaryota</taxon>
        <taxon>Viridiplantae</taxon>
        <taxon>Streptophyta</taxon>
        <taxon>Embryophyta</taxon>
        <taxon>Tracheophyta</taxon>
        <taxon>Spermatophyta</taxon>
        <taxon>Magnoliopsida</taxon>
        <taxon>eudicotyledons</taxon>
        <taxon>Gunneridae</taxon>
        <taxon>Pentapetalae</taxon>
        <taxon>rosids</taxon>
        <taxon>fabids</taxon>
        <taxon>Malpighiales</taxon>
        <taxon>Salicaceae</taxon>
        <taxon>Saliceae</taxon>
        <taxon>Salix</taxon>
    </lineage>
</organism>
<dbReference type="EMBL" id="JADGMS010000010">
    <property type="protein sequence ID" value="KAF9674845.1"/>
    <property type="molecule type" value="Genomic_DNA"/>
</dbReference>
<dbReference type="AlphaFoldDB" id="A0A835JWH2"/>
<reference evidence="1 2" key="1">
    <citation type="submission" date="2020-10" db="EMBL/GenBank/DDBJ databases">
        <title>Plant Genome Project.</title>
        <authorList>
            <person name="Zhang R.-G."/>
        </authorList>
    </citation>
    <scope>NUCLEOTIDE SEQUENCE [LARGE SCALE GENOMIC DNA]</scope>
    <source>
        <strain evidence="1">FAFU-HL-1</strain>
        <tissue evidence="1">Leaf</tissue>
    </source>
</reference>
<keyword evidence="2" id="KW-1185">Reference proteome</keyword>
<evidence type="ECO:0000313" key="1">
    <source>
        <dbReference type="EMBL" id="KAF9674845.1"/>
    </source>
</evidence>
<name>A0A835JWH2_9ROSI</name>
<sequence>MGSDFHLCLPFSSSVTTLCETSRNDFTTLHLLSSPLKWVLKILRALFQVMRARTIPLVEQNVEYVREKRDDASATHFLAILKYAVEMLRLHIITFSVIDTLLHFDVLHI</sequence>
<protein>
    <submittedName>
        <fullName evidence="1">Uncharacterized protein</fullName>
    </submittedName>
</protein>
<gene>
    <name evidence="1" type="ORF">SADUNF_Sadunf10G0169200</name>
</gene>
<dbReference type="Proteomes" id="UP000657918">
    <property type="component" value="Unassembled WGS sequence"/>
</dbReference>
<comment type="caution">
    <text evidence="1">The sequence shown here is derived from an EMBL/GenBank/DDBJ whole genome shotgun (WGS) entry which is preliminary data.</text>
</comment>
<evidence type="ECO:0000313" key="2">
    <source>
        <dbReference type="Proteomes" id="UP000657918"/>
    </source>
</evidence>
<accession>A0A835JWH2</accession>